<feature type="coiled-coil region" evidence="1">
    <location>
        <begin position="294"/>
        <end position="380"/>
    </location>
</feature>
<dbReference type="EMBL" id="JAIWYP010000008">
    <property type="protein sequence ID" value="KAH3780043.1"/>
    <property type="molecule type" value="Genomic_DNA"/>
</dbReference>
<reference evidence="2" key="2">
    <citation type="submission" date="2020-11" db="EMBL/GenBank/DDBJ databases">
        <authorList>
            <person name="McCartney M.A."/>
            <person name="Auch B."/>
            <person name="Kono T."/>
            <person name="Mallez S."/>
            <person name="Becker A."/>
            <person name="Gohl D.M."/>
            <person name="Silverstein K.A.T."/>
            <person name="Koren S."/>
            <person name="Bechman K.B."/>
            <person name="Herman A."/>
            <person name="Abrahante J.E."/>
            <person name="Garbe J."/>
        </authorList>
    </citation>
    <scope>NUCLEOTIDE SEQUENCE</scope>
    <source>
        <strain evidence="2">Duluth1</strain>
        <tissue evidence="2">Whole animal</tissue>
    </source>
</reference>
<dbReference type="Proteomes" id="UP000828390">
    <property type="component" value="Unassembled WGS sequence"/>
</dbReference>
<keyword evidence="1" id="KW-0175">Coiled coil</keyword>
<comment type="caution">
    <text evidence="2">The sequence shown here is derived from an EMBL/GenBank/DDBJ whole genome shotgun (WGS) entry which is preliminary data.</text>
</comment>
<evidence type="ECO:0000313" key="2">
    <source>
        <dbReference type="EMBL" id="KAH3780043.1"/>
    </source>
</evidence>
<protein>
    <submittedName>
        <fullName evidence="2">Uncharacterized protein</fullName>
    </submittedName>
</protein>
<name>A0A9D4EIQ2_DREPO</name>
<proteinExistence type="predicted"/>
<evidence type="ECO:0000313" key="3">
    <source>
        <dbReference type="Proteomes" id="UP000828390"/>
    </source>
</evidence>
<sequence length="437" mass="52235">MTYKEKENGYQHRQGTNKRNMDVIHSFNETERRSALPIQDIEFRTYHSDNTAERRYAPDHYIALGIDSMNTDTEISNTKVDHGERRGDEFDTRDEIENQMRYDHYSALRKVNLNADKGKDDNYAVRRDRRDDVLDHNRDTRDTQIRYEKRTFDSKGSKIDVSLETDKLEERLKILKGPENKISESNLDLEAFDRRAELLQSSFGIRQNQTLNREILEHGESFSGSTLEYKRLNHIADEKYVTKMKAPDDMRFIERKYKSVLPENRVIRELDRDIDNTERLLGTNTNNTTAKIVYEDSSMSLRKLEQRKLELRELMMLEEEKQKRLQKEQGEEKRRIIEVERQTKKLNELIQKGKEMAEREQRLKQDAMLLQQRLDQLELLRHTQVKSEEEKFTRLGTIEKQMRIRDEELIKTEIDLRKREELLTNIQKHMIVPEVKA</sequence>
<accession>A0A9D4EIQ2</accession>
<keyword evidence="3" id="KW-1185">Reference proteome</keyword>
<gene>
    <name evidence="2" type="ORF">DPMN_157853</name>
</gene>
<dbReference type="AlphaFoldDB" id="A0A9D4EIQ2"/>
<organism evidence="2 3">
    <name type="scientific">Dreissena polymorpha</name>
    <name type="common">Zebra mussel</name>
    <name type="synonym">Mytilus polymorpha</name>
    <dbReference type="NCBI Taxonomy" id="45954"/>
    <lineage>
        <taxon>Eukaryota</taxon>
        <taxon>Metazoa</taxon>
        <taxon>Spiralia</taxon>
        <taxon>Lophotrochozoa</taxon>
        <taxon>Mollusca</taxon>
        <taxon>Bivalvia</taxon>
        <taxon>Autobranchia</taxon>
        <taxon>Heteroconchia</taxon>
        <taxon>Euheterodonta</taxon>
        <taxon>Imparidentia</taxon>
        <taxon>Neoheterodontei</taxon>
        <taxon>Myida</taxon>
        <taxon>Dreissenoidea</taxon>
        <taxon>Dreissenidae</taxon>
        <taxon>Dreissena</taxon>
    </lineage>
</organism>
<reference evidence="2" key="1">
    <citation type="journal article" date="2019" name="bioRxiv">
        <title>The Genome of the Zebra Mussel, Dreissena polymorpha: A Resource for Invasive Species Research.</title>
        <authorList>
            <person name="McCartney M.A."/>
            <person name="Auch B."/>
            <person name="Kono T."/>
            <person name="Mallez S."/>
            <person name="Zhang Y."/>
            <person name="Obille A."/>
            <person name="Becker A."/>
            <person name="Abrahante J.E."/>
            <person name="Garbe J."/>
            <person name="Badalamenti J.P."/>
            <person name="Herman A."/>
            <person name="Mangelson H."/>
            <person name="Liachko I."/>
            <person name="Sullivan S."/>
            <person name="Sone E.D."/>
            <person name="Koren S."/>
            <person name="Silverstein K.A.T."/>
            <person name="Beckman K.B."/>
            <person name="Gohl D.M."/>
        </authorList>
    </citation>
    <scope>NUCLEOTIDE SEQUENCE</scope>
    <source>
        <strain evidence="2">Duluth1</strain>
        <tissue evidence="2">Whole animal</tissue>
    </source>
</reference>
<evidence type="ECO:0000256" key="1">
    <source>
        <dbReference type="SAM" id="Coils"/>
    </source>
</evidence>